<dbReference type="EMBL" id="JAULSV010000002">
    <property type="protein sequence ID" value="KAK0652121.1"/>
    <property type="molecule type" value="Genomic_DNA"/>
</dbReference>
<keyword evidence="4" id="KW-1185">Reference proteome</keyword>
<reference evidence="3" key="1">
    <citation type="submission" date="2023-06" db="EMBL/GenBank/DDBJ databases">
        <title>Genome-scale phylogeny and comparative genomics of the fungal order Sordariales.</title>
        <authorList>
            <consortium name="Lawrence Berkeley National Laboratory"/>
            <person name="Hensen N."/>
            <person name="Bonometti L."/>
            <person name="Westerberg I."/>
            <person name="Brannstrom I.O."/>
            <person name="Guillou S."/>
            <person name="Cros-Aarteil S."/>
            <person name="Calhoun S."/>
            <person name="Haridas S."/>
            <person name="Kuo A."/>
            <person name="Mondo S."/>
            <person name="Pangilinan J."/>
            <person name="Riley R."/>
            <person name="Labutti K."/>
            <person name="Andreopoulos B."/>
            <person name="Lipzen A."/>
            <person name="Chen C."/>
            <person name="Yanf M."/>
            <person name="Daum C."/>
            <person name="Ng V."/>
            <person name="Clum A."/>
            <person name="Steindorff A."/>
            <person name="Ohm R."/>
            <person name="Martin F."/>
            <person name="Silar P."/>
            <person name="Natvig D."/>
            <person name="Lalanne C."/>
            <person name="Gautier V."/>
            <person name="Ament-Velasquez S.L."/>
            <person name="Kruys A."/>
            <person name="Hutchinson M.I."/>
            <person name="Powell A.J."/>
            <person name="Barry K."/>
            <person name="Miller A.N."/>
            <person name="Grigoriev I.V."/>
            <person name="Debuchy R."/>
            <person name="Gladieux P."/>
            <person name="Thoren M.H."/>
            <person name="Johannesson H."/>
        </authorList>
    </citation>
    <scope>NUCLEOTIDE SEQUENCE</scope>
    <source>
        <strain evidence="3">SMH2532-1</strain>
    </source>
</reference>
<dbReference type="Proteomes" id="UP001174936">
    <property type="component" value="Unassembled WGS sequence"/>
</dbReference>
<dbReference type="InterPro" id="IPR039057">
    <property type="entry name" value="Spo22/ZIP4"/>
</dbReference>
<protein>
    <submittedName>
        <fullName evidence="3">Meiosis protein SPO22/ZIP4 like-domain-containing protein</fullName>
    </submittedName>
</protein>
<dbReference type="GO" id="GO:0051321">
    <property type="term" value="P:meiotic cell cycle"/>
    <property type="evidence" value="ECO:0007669"/>
    <property type="project" value="UniProtKB-KW"/>
</dbReference>
<comment type="caution">
    <text evidence="3">The sequence shown here is derived from an EMBL/GenBank/DDBJ whole genome shotgun (WGS) entry which is preliminary data.</text>
</comment>
<accession>A0AA39YIJ0</accession>
<organism evidence="3 4">
    <name type="scientific">Cercophora newfieldiana</name>
    <dbReference type="NCBI Taxonomy" id="92897"/>
    <lineage>
        <taxon>Eukaryota</taxon>
        <taxon>Fungi</taxon>
        <taxon>Dikarya</taxon>
        <taxon>Ascomycota</taxon>
        <taxon>Pezizomycotina</taxon>
        <taxon>Sordariomycetes</taxon>
        <taxon>Sordariomycetidae</taxon>
        <taxon>Sordariales</taxon>
        <taxon>Lasiosphaeriaceae</taxon>
        <taxon>Cercophora</taxon>
    </lineage>
</organism>
<evidence type="ECO:0000256" key="2">
    <source>
        <dbReference type="SAM" id="MobiDB-lite"/>
    </source>
</evidence>
<dbReference type="GO" id="GO:0090173">
    <property type="term" value="P:regulation of synaptonemal complex assembly"/>
    <property type="evidence" value="ECO:0007669"/>
    <property type="project" value="InterPro"/>
</dbReference>
<dbReference type="PANTHER" id="PTHR40375">
    <property type="entry name" value="SPORULATION-SPECIFIC PROTEIN 22"/>
    <property type="match status" value="1"/>
</dbReference>
<evidence type="ECO:0000313" key="4">
    <source>
        <dbReference type="Proteomes" id="UP001174936"/>
    </source>
</evidence>
<dbReference type="Pfam" id="PF08631">
    <property type="entry name" value="SPO22"/>
    <property type="match status" value="1"/>
</dbReference>
<dbReference type="AlphaFoldDB" id="A0AA39YIJ0"/>
<evidence type="ECO:0000313" key="3">
    <source>
        <dbReference type="EMBL" id="KAK0652121.1"/>
    </source>
</evidence>
<proteinExistence type="predicted"/>
<sequence>MSGTRAFKRPATQASRKTENQVEAALDFARNLYQILSSDPHDTPATDSLVEGAKKFIDVLHTSKYLPGISGDPEIDKQAVRLWNICTRLKRDHIGSTADDKRKLKRLRKLFLHGRVLAFHLLVLARAKVLEKGGRVGDVMYLLRLALKAGRDCIEEKEPGLATTLLLKAAEFKGVLQDMGGAMGRDEVAECNCLEVEYFIIRTGLSWVENRLDLAEHMYTKVERLHEFLTPDYAERLADVLFEIGRSMNAKSDFPMAIKWLERANEAINGQNLEDISKEGVELRLAILQALVTALLGTGTQDGLDRATKYVDCIESEIGRKPVVALLRLEVLQKTPAEVFDSDAYGDIIRRMIRDFNHGEAAFKLIIHHIRKLHDKSPAIGSAVLDDLIMVLTKSENESWMEKAMVTRMWMITNQRDTLDTIDAVRGVLSYLSKPLSAEAAVAAQALIWKKIEANYTLAQHDLAECWCGLALHSVFENCGPNNTSKLERNSSEAALSIVQGMSENSWKDPMTAYLAFKVAIRIDDRVLAERCLETVSSMPDHINYLGACIAESQQAGDVYCTLAALRKLQEKYEYKDPNPIHLPALFRCTVRLLNMLVEKQDAEQDRFIDELCNVFDAVVLALENRQQIPAIKNLFTVDEIEWFGRNAYNIALKHTTVWDLRHVVRMLNSSVTIIGHFPSDAGSQAQLSLRNLFSRFIISSALISLARVQDNVEKQQQDYQAMRTHVRAFDGELVDLTHLDGQTKEDLGRKHAILLTFDFEAAVALQQWDDLGPIVQRAIPCGNITAYQAMADSLLRGRVSGQALYSTMRKIINEIWVLESFDAQKLAKYTRCLFQATLPLDDKLAMRLLDEACSKARELREGDASWPEEELEWMASMAFNHGVDCFSSQETERAKEWVTKAINLSHYCNDEGGLERALQERYLRLNFDATSI</sequence>
<keyword evidence="1" id="KW-0469">Meiosis</keyword>
<feature type="region of interest" description="Disordered" evidence="2">
    <location>
        <begin position="1"/>
        <end position="20"/>
    </location>
</feature>
<dbReference type="InterPro" id="IPR013940">
    <property type="entry name" value="Spo22/ZIP4/TEX11"/>
</dbReference>
<dbReference type="PANTHER" id="PTHR40375:SF2">
    <property type="entry name" value="SPORULATION-SPECIFIC PROTEIN 22"/>
    <property type="match status" value="1"/>
</dbReference>
<evidence type="ECO:0000256" key="1">
    <source>
        <dbReference type="ARBA" id="ARBA00023254"/>
    </source>
</evidence>
<name>A0AA39YIJ0_9PEZI</name>
<gene>
    <name evidence="3" type="ORF">B0T16DRAFT_454522</name>
</gene>